<feature type="compositionally biased region" description="Basic and acidic residues" evidence="4">
    <location>
        <begin position="515"/>
        <end position="525"/>
    </location>
</feature>
<gene>
    <name evidence="8" type="ORF">CUT44_07480</name>
</gene>
<organism evidence="8 9">
    <name type="scientific">Streptomyces carminius</name>
    <dbReference type="NCBI Taxonomy" id="2665496"/>
    <lineage>
        <taxon>Bacteria</taxon>
        <taxon>Bacillati</taxon>
        <taxon>Actinomycetota</taxon>
        <taxon>Actinomycetes</taxon>
        <taxon>Kitasatosporales</taxon>
        <taxon>Streptomycetaceae</taxon>
        <taxon>Streptomyces</taxon>
    </lineage>
</organism>
<comment type="caution">
    <text evidence="8">The sequence shown here is derived from an EMBL/GenBank/DDBJ whole genome shotgun (WGS) entry which is preliminary data.</text>
</comment>
<dbReference type="InterPro" id="IPR050515">
    <property type="entry name" value="Beta-lactam/transpept"/>
</dbReference>
<dbReference type="InterPro" id="IPR012338">
    <property type="entry name" value="Beta-lactam/transpept-like"/>
</dbReference>
<dbReference type="PANTHER" id="PTHR30627:SF1">
    <property type="entry name" value="PEPTIDOGLYCAN D,D-TRANSPEPTIDASE FTSI"/>
    <property type="match status" value="1"/>
</dbReference>
<keyword evidence="5" id="KW-1133">Transmembrane helix</keyword>
<keyword evidence="5" id="KW-0812">Transmembrane</keyword>
<keyword evidence="3 5" id="KW-0472">Membrane</keyword>
<evidence type="ECO:0000256" key="4">
    <source>
        <dbReference type="SAM" id="MobiDB-lite"/>
    </source>
</evidence>
<name>A0A2M8M2U5_9ACTN</name>
<dbReference type="InterPro" id="IPR036138">
    <property type="entry name" value="PBP_dimer_sf"/>
</dbReference>
<dbReference type="RefSeq" id="WP_100201367.1">
    <property type="nucleotide sequence ID" value="NZ_PGGW01000019.1"/>
</dbReference>
<sequence length="652" mass="69539">MSDRPRRTPGPRPAPGAGARPRPSARPSTRTPARAPARPSRPGARGTVRLSSHRPRLRLFGLLFTLVMLAFTVRLLQVQAVDAGTYAAKADVNRYVTVPIAAERGTVTDRNGVALATTVDAYDVTADPYLFTPEQAKVPDAPAQAAELLAPVLGVAEETLTERLSRPDTRYVVLARQQSPQVRRQITDLRQVLAERQGSGGTRNVLAGVYFEEHAKRVYPGKRLAAGVLGFVTADGTGGGGLEAKYDETLAGQDGKITYAQSGGRRVPTEEVREQPARPGSDVELTLDRDIQWAAQQAISEQVEKSQADHGYVVVQDVRTGEILAMANAPGYDPNDLSGATADRLGNPAVQDAFEPGSTSKVMSMAAVLEEGAATPDTHVVVPNRLPRADRSFADDHDHPTLYLTLNGVLAKSSNIGTILAVEQLGDTQPEANRVLHSYLRKFGMGQRTGLGFPGETSGILADPEDWNASQQYTIPFGQGMSVNAVQAASVYSTVANGGVRVAPTLVRGTTGPDGRWRPAPKPERTRVVGEKTARTLTTMLESVVADAEGTGTAAQIPGYRVAGKTGTANRVDPATGRYNGYTASFAGFAPADAPRVTVYCAVQNPKQGSYFGSQVCGPVYQQVMKYTLKALRIPPTGEKAPRLPLTFKPGE</sequence>
<dbReference type="Gene3D" id="3.30.450.330">
    <property type="match status" value="1"/>
</dbReference>
<evidence type="ECO:0000313" key="9">
    <source>
        <dbReference type="Proteomes" id="UP000230407"/>
    </source>
</evidence>
<comment type="similarity">
    <text evidence="2">Belongs to the transpeptidase family.</text>
</comment>
<evidence type="ECO:0000256" key="2">
    <source>
        <dbReference type="ARBA" id="ARBA00007171"/>
    </source>
</evidence>
<evidence type="ECO:0000256" key="3">
    <source>
        <dbReference type="ARBA" id="ARBA00023136"/>
    </source>
</evidence>
<dbReference type="SUPFAM" id="SSF56519">
    <property type="entry name" value="Penicillin binding protein dimerisation domain"/>
    <property type="match status" value="1"/>
</dbReference>
<evidence type="ECO:0000256" key="5">
    <source>
        <dbReference type="SAM" id="Phobius"/>
    </source>
</evidence>
<feature type="region of interest" description="Disordered" evidence="4">
    <location>
        <begin position="506"/>
        <end position="525"/>
    </location>
</feature>
<dbReference type="Proteomes" id="UP000230407">
    <property type="component" value="Unassembled WGS sequence"/>
</dbReference>
<feature type="region of interest" description="Disordered" evidence="4">
    <location>
        <begin position="1"/>
        <end position="50"/>
    </location>
</feature>
<protein>
    <submittedName>
        <fullName evidence="8">Cell division protein</fullName>
    </submittedName>
</protein>
<dbReference type="GO" id="GO:0051301">
    <property type="term" value="P:cell division"/>
    <property type="evidence" value="ECO:0007669"/>
    <property type="project" value="UniProtKB-KW"/>
</dbReference>
<dbReference type="Gene3D" id="3.40.710.10">
    <property type="entry name" value="DD-peptidase/beta-lactamase superfamily"/>
    <property type="match status" value="1"/>
</dbReference>
<evidence type="ECO:0000259" key="6">
    <source>
        <dbReference type="Pfam" id="PF00905"/>
    </source>
</evidence>
<dbReference type="GO" id="GO:0071555">
    <property type="term" value="P:cell wall organization"/>
    <property type="evidence" value="ECO:0007669"/>
    <property type="project" value="TreeGrafter"/>
</dbReference>
<keyword evidence="9" id="KW-1185">Reference proteome</keyword>
<dbReference type="SUPFAM" id="SSF56601">
    <property type="entry name" value="beta-lactamase/transpeptidase-like"/>
    <property type="match status" value="1"/>
</dbReference>
<feature type="domain" description="Penicillin-binding protein dimerisation" evidence="7">
    <location>
        <begin position="100"/>
        <end position="267"/>
    </location>
</feature>
<dbReference type="AlphaFoldDB" id="A0A2M8M2U5"/>
<reference evidence="8 9" key="1">
    <citation type="submission" date="2017-11" db="EMBL/GenBank/DDBJ databases">
        <title>Streptomyces carmine sp. nov., a novel actinomycete isolated from Sophora alopecuroides in Xinjiang, China.</title>
        <authorList>
            <person name="Wang Y."/>
            <person name="Luo X."/>
            <person name="Wan C."/>
            <person name="Zhang L."/>
        </authorList>
    </citation>
    <scope>NUCLEOTIDE SEQUENCE [LARGE SCALE GENOMIC DNA]</scope>
    <source>
        <strain evidence="8 9">TRM SA0054</strain>
    </source>
</reference>
<dbReference type="PANTHER" id="PTHR30627">
    <property type="entry name" value="PEPTIDOGLYCAN D,D-TRANSPEPTIDASE"/>
    <property type="match status" value="1"/>
</dbReference>
<feature type="domain" description="Penicillin-binding protein transpeptidase" evidence="6">
    <location>
        <begin position="311"/>
        <end position="626"/>
    </location>
</feature>
<keyword evidence="8" id="KW-0131">Cell cycle</keyword>
<feature type="compositionally biased region" description="Low complexity" evidence="4">
    <location>
        <begin position="15"/>
        <end position="46"/>
    </location>
</feature>
<dbReference type="InterPro" id="IPR001460">
    <property type="entry name" value="PCN-bd_Tpept"/>
</dbReference>
<dbReference type="EMBL" id="PGGW01000019">
    <property type="protein sequence ID" value="PJE98529.1"/>
    <property type="molecule type" value="Genomic_DNA"/>
</dbReference>
<evidence type="ECO:0000313" key="8">
    <source>
        <dbReference type="EMBL" id="PJE98529.1"/>
    </source>
</evidence>
<evidence type="ECO:0000259" key="7">
    <source>
        <dbReference type="Pfam" id="PF03717"/>
    </source>
</evidence>
<dbReference type="GO" id="GO:0005886">
    <property type="term" value="C:plasma membrane"/>
    <property type="evidence" value="ECO:0007669"/>
    <property type="project" value="TreeGrafter"/>
</dbReference>
<feature type="transmembrane region" description="Helical" evidence="5">
    <location>
        <begin position="59"/>
        <end position="76"/>
    </location>
</feature>
<accession>A0A2M8M2U5</accession>
<comment type="subcellular location">
    <subcellularLocation>
        <location evidence="1">Membrane</location>
    </subcellularLocation>
</comment>
<evidence type="ECO:0000256" key="1">
    <source>
        <dbReference type="ARBA" id="ARBA00004370"/>
    </source>
</evidence>
<dbReference type="Gene3D" id="3.90.1310.10">
    <property type="entry name" value="Penicillin-binding protein 2a (Domain 2)"/>
    <property type="match status" value="1"/>
</dbReference>
<dbReference type="GO" id="GO:0008658">
    <property type="term" value="F:penicillin binding"/>
    <property type="evidence" value="ECO:0007669"/>
    <property type="project" value="InterPro"/>
</dbReference>
<dbReference type="InterPro" id="IPR005311">
    <property type="entry name" value="PBP_dimer"/>
</dbReference>
<keyword evidence="8" id="KW-0132">Cell division</keyword>
<dbReference type="Pfam" id="PF03717">
    <property type="entry name" value="PBP_dimer"/>
    <property type="match status" value="1"/>
</dbReference>
<proteinExistence type="inferred from homology"/>
<dbReference type="Pfam" id="PF00905">
    <property type="entry name" value="Transpeptidase"/>
    <property type="match status" value="1"/>
</dbReference>